<evidence type="ECO:0000313" key="3">
    <source>
        <dbReference type="Proteomes" id="UP000593576"/>
    </source>
</evidence>
<proteinExistence type="predicted"/>
<organism evidence="2 3">
    <name type="scientific">Gossypium schwendimanii</name>
    <name type="common">Cotton</name>
    <dbReference type="NCBI Taxonomy" id="34291"/>
    <lineage>
        <taxon>Eukaryota</taxon>
        <taxon>Viridiplantae</taxon>
        <taxon>Streptophyta</taxon>
        <taxon>Embryophyta</taxon>
        <taxon>Tracheophyta</taxon>
        <taxon>Spermatophyta</taxon>
        <taxon>Magnoliopsida</taxon>
        <taxon>eudicotyledons</taxon>
        <taxon>Gunneridae</taxon>
        <taxon>Pentapetalae</taxon>
        <taxon>rosids</taxon>
        <taxon>malvids</taxon>
        <taxon>Malvales</taxon>
        <taxon>Malvaceae</taxon>
        <taxon>Malvoideae</taxon>
        <taxon>Gossypium</taxon>
    </lineage>
</organism>
<evidence type="ECO:0000256" key="1">
    <source>
        <dbReference type="SAM" id="MobiDB-lite"/>
    </source>
</evidence>
<protein>
    <submittedName>
        <fullName evidence="2">Uncharacterized protein</fullName>
    </submittedName>
</protein>
<accession>A0A7J9MJ96</accession>
<keyword evidence="3" id="KW-1185">Reference proteome</keyword>
<dbReference type="EMBL" id="JABFAF010000011">
    <property type="protein sequence ID" value="MBA0871162.1"/>
    <property type="molecule type" value="Genomic_DNA"/>
</dbReference>
<dbReference type="OrthoDB" id="996639at2759"/>
<sequence>MCLTSQRDSVQELLDSLERVNNGSDNGFEHKNRGARGRASFVSSSHEERSVKCSTQLRGCSEVERVCGDKVSMQCGKFLRGRTSDKVTRDNATGHSGGICSRVQGTHTPSFRCDQEISIAYFSEWFEVVGQKIGGTKRCPKAVRSHDGSRVHGQAWSRERQAWVFQVRGKGHM</sequence>
<feature type="region of interest" description="Disordered" evidence="1">
    <location>
        <begin position="21"/>
        <end position="43"/>
    </location>
</feature>
<gene>
    <name evidence="2" type="ORF">Goshw_021946</name>
</gene>
<reference evidence="2 3" key="1">
    <citation type="journal article" date="2019" name="Genome Biol. Evol.">
        <title>Insights into the evolution of the New World diploid cottons (Gossypium, subgenus Houzingenia) based on genome sequencing.</title>
        <authorList>
            <person name="Grover C.E."/>
            <person name="Arick M.A. 2nd"/>
            <person name="Thrash A."/>
            <person name="Conover J.L."/>
            <person name="Sanders W.S."/>
            <person name="Peterson D.G."/>
            <person name="Frelichowski J.E."/>
            <person name="Scheffler J.A."/>
            <person name="Scheffler B.E."/>
            <person name="Wendel J.F."/>
        </authorList>
    </citation>
    <scope>NUCLEOTIDE SEQUENCE [LARGE SCALE GENOMIC DNA]</scope>
    <source>
        <strain evidence="2">1</strain>
        <tissue evidence="2">Leaf</tissue>
    </source>
</reference>
<comment type="caution">
    <text evidence="2">The sequence shown here is derived from an EMBL/GenBank/DDBJ whole genome shotgun (WGS) entry which is preliminary data.</text>
</comment>
<dbReference type="AlphaFoldDB" id="A0A7J9MJ96"/>
<evidence type="ECO:0000313" key="2">
    <source>
        <dbReference type="EMBL" id="MBA0871162.1"/>
    </source>
</evidence>
<dbReference type="Proteomes" id="UP000593576">
    <property type="component" value="Unassembled WGS sequence"/>
</dbReference>
<name>A0A7J9MJ96_GOSSC</name>